<comment type="similarity">
    <text evidence="1">Belongs to the nitrobindin family.</text>
</comment>
<dbReference type="Gene3D" id="2.40.128.20">
    <property type="match status" value="1"/>
</dbReference>
<dbReference type="AlphaFoldDB" id="A0A3D9VD80"/>
<dbReference type="Pfam" id="PF08768">
    <property type="entry name" value="THAP4_heme-bd"/>
    <property type="match status" value="1"/>
</dbReference>
<dbReference type="GO" id="GO:0020037">
    <property type="term" value="F:heme binding"/>
    <property type="evidence" value="ECO:0007669"/>
    <property type="project" value="UniProtKB-UniRule"/>
</dbReference>
<gene>
    <name evidence="3" type="ORF">DFJ64_1523</name>
</gene>
<comment type="catalytic activity">
    <reaction evidence="1">
        <text>peroxynitrite = nitrate</text>
        <dbReference type="Rhea" id="RHEA:63116"/>
        <dbReference type="ChEBI" id="CHEBI:17632"/>
        <dbReference type="ChEBI" id="CHEBI:25941"/>
    </reaction>
</comment>
<dbReference type="SUPFAM" id="SSF50814">
    <property type="entry name" value="Lipocalins"/>
    <property type="match status" value="1"/>
</dbReference>
<keyword evidence="1" id="KW-0479">Metal-binding</keyword>
<evidence type="ECO:0000313" key="3">
    <source>
        <dbReference type="EMBL" id="REF36124.1"/>
    </source>
</evidence>
<accession>A0A3D9VD80</accession>
<feature type="short sequence motif" description="GXWXGXG" evidence="1">
    <location>
        <begin position="21"/>
        <end position="27"/>
    </location>
</feature>
<dbReference type="GO" id="GO:0062213">
    <property type="term" value="F:peroxynitrite isomerase activity"/>
    <property type="evidence" value="ECO:0007669"/>
    <property type="project" value="UniProtKB-UniRule"/>
</dbReference>
<dbReference type="GO" id="GO:0046872">
    <property type="term" value="F:metal ion binding"/>
    <property type="evidence" value="ECO:0007669"/>
    <property type="project" value="UniProtKB-KW"/>
</dbReference>
<dbReference type="OrthoDB" id="4804006at2"/>
<organism evidence="3 4">
    <name type="scientific">Thermasporomyces composti</name>
    <dbReference type="NCBI Taxonomy" id="696763"/>
    <lineage>
        <taxon>Bacteria</taxon>
        <taxon>Bacillati</taxon>
        <taxon>Actinomycetota</taxon>
        <taxon>Actinomycetes</taxon>
        <taxon>Propionibacteriales</taxon>
        <taxon>Nocardioidaceae</taxon>
        <taxon>Thermasporomyces</taxon>
    </lineage>
</organism>
<proteinExistence type="inferred from homology"/>
<comment type="pathway">
    <text evidence="1">Nitrogen metabolism.</text>
</comment>
<dbReference type="RefSeq" id="WP_115849807.1">
    <property type="nucleotide sequence ID" value="NZ_QTUC01000001.1"/>
</dbReference>
<name>A0A3D9VD80_THECX</name>
<comment type="domain">
    <text evidence="1">Forms a 10-stranded antiparallel beta-barrel structure able to accommodate a hydrophobic ligand in its interior. In fact, this fold hosts the heme group, which is located in a wide surface cleft.</text>
</comment>
<comment type="caution">
    <text evidence="3">The sequence shown here is derived from an EMBL/GenBank/DDBJ whole genome shotgun (WGS) entry which is preliminary data.</text>
</comment>
<evidence type="ECO:0000259" key="2">
    <source>
        <dbReference type="Pfam" id="PF08768"/>
    </source>
</evidence>
<dbReference type="InterPro" id="IPR045165">
    <property type="entry name" value="Nitrobindin"/>
</dbReference>
<keyword evidence="1" id="KW-0413">Isomerase</keyword>
<evidence type="ECO:0000256" key="1">
    <source>
        <dbReference type="HAMAP-Rule" id="MF_01297"/>
    </source>
</evidence>
<evidence type="ECO:0000313" key="4">
    <source>
        <dbReference type="Proteomes" id="UP000256485"/>
    </source>
</evidence>
<keyword evidence="4" id="KW-1185">Reference proteome</keyword>
<dbReference type="HAMAP" id="MF_01297">
    <property type="entry name" value="nitrobindin"/>
    <property type="match status" value="1"/>
</dbReference>
<sequence>MPFQIPSDLHPDCVPLAFLLGRWEGRGRGEYPTIEPYEFGQEVIFSHNGNPFLYYTSRSWLIDEEGTAVRPLAMETGFWRPQPEGKLEVVLVHPTGVAEVWYGRVNQTKIEMATDIVARTPTAKDYSAGQRLYGLVEGALLWTFDMAAEGHELQPHLWGRLERAEPAPAS</sequence>
<comment type="function">
    <text evidence="1">Heme-binding protein able to scavenge peroxynitrite and to protect free L-tyrosine against peroxynitrite-mediated nitration, by acting as a peroxynitrite isomerase that converts peroxynitrite to nitrate. Therefore, this protein likely plays a role in peroxynitrite sensing and in the detoxification of reactive nitrogen and oxygen species (RNS and ROS, respectively). Is able to bind nitric oxide (NO) in vitro, but may act as a sensor of peroxynitrite levels in vivo.</text>
</comment>
<dbReference type="Proteomes" id="UP000256485">
    <property type="component" value="Unassembled WGS sequence"/>
</dbReference>
<dbReference type="CDD" id="cd07828">
    <property type="entry name" value="lipocalin_heme-bd-THAP4-like"/>
    <property type="match status" value="1"/>
</dbReference>
<protein>
    <recommendedName>
        <fullName evidence="1">Peroxynitrite isomerase</fullName>
        <ecNumber evidence="1">5.99.-.-</ecNumber>
    </recommendedName>
    <alternativeName>
        <fullName evidence="1">Ferric nitrobindin</fullName>
        <shortName evidence="1">Nb(III)</shortName>
    </alternativeName>
</protein>
<comment type="cofactor">
    <cofactor evidence="1">
        <name>heme b</name>
        <dbReference type="ChEBI" id="CHEBI:60344"/>
    </cofactor>
    <text evidence="1">Binds 1 heme b group per subunit, that coordinates a highly solvent-exposed Fe(III) atom.</text>
</comment>
<keyword evidence="1" id="KW-0349">Heme</keyword>
<feature type="binding site" evidence="1">
    <location>
        <position position="124"/>
    </location>
    <ligand>
        <name>heme b</name>
        <dbReference type="ChEBI" id="CHEBI:60344"/>
    </ligand>
</feature>
<feature type="domain" description="THAP4-like heme-binding" evidence="2">
    <location>
        <begin position="13"/>
        <end position="163"/>
    </location>
</feature>
<feature type="binding site" description="axial binding residue" evidence="1">
    <location>
        <position position="156"/>
    </location>
    <ligand>
        <name>heme b</name>
        <dbReference type="ChEBI" id="CHEBI:60344"/>
    </ligand>
    <ligandPart>
        <name>Fe</name>
        <dbReference type="ChEBI" id="CHEBI:18248"/>
    </ligandPart>
</feature>
<dbReference type="PANTHER" id="PTHR15854:SF4">
    <property type="entry name" value="PEROXYNITRITE ISOMERASE THAP4"/>
    <property type="match status" value="1"/>
</dbReference>
<feature type="binding site" evidence="1">
    <location>
        <position position="33"/>
    </location>
    <ligand>
        <name>heme b</name>
        <dbReference type="ChEBI" id="CHEBI:60344"/>
    </ligand>
</feature>
<reference evidence="3 4" key="1">
    <citation type="submission" date="2018-08" db="EMBL/GenBank/DDBJ databases">
        <title>Sequencing the genomes of 1000 actinobacteria strains.</title>
        <authorList>
            <person name="Klenk H.-P."/>
        </authorList>
    </citation>
    <scope>NUCLEOTIDE SEQUENCE [LARGE SCALE GENOMIC DNA]</scope>
    <source>
        <strain evidence="3 4">DSM 22891</strain>
    </source>
</reference>
<keyword evidence="1" id="KW-0408">Iron</keyword>
<dbReference type="InterPro" id="IPR022939">
    <property type="entry name" value="Nb(III)_bact/plant"/>
</dbReference>
<dbReference type="PANTHER" id="PTHR15854">
    <property type="entry name" value="THAP4 PROTEIN"/>
    <property type="match status" value="1"/>
</dbReference>
<dbReference type="EMBL" id="QTUC01000001">
    <property type="protein sequence ID" value="REF36124.1"/>
    <property type="molecule type" value="Genomic_DNA"/>
</dbReference>
<dbReference type="InterPro" id="IPR014878">
    <property type="entry name" value="THAP4-like_heme-bd"/>
</dbReference>
<dbReference type="InterPro" id="IPR012674">
    <property type="entry name" value="Calycin"/>
</dbReference>
<dbReference type="EC" id="5.99.-.-" evidence="1"/>